<dbReference type="Pfam" id="PF08786">
    <property type="entry name" value="DcrB"/>
    <property type="match status" value="1"/>
</dbReference>
<dbReference type="Gene3D" id="3.40.1000.10">
    <property type="entry name" value="Mog1/PsbP, alpha/beta/alpha sandwich"/>
    <property type="match status" value="1"/>
</dbReference>
<name>A0AA35XYM5_9PROT</name>
<evidence type="ECO:0000313" key="1">
    <source>
        <dbReference type="EMBL" id="CAI9121496.1"/>
    </source>
</evidence>
<organism evidence="1 2">
    <name type="scientific">Brytella acorum</name>
    <dbReference type="NCBI Taxonomy" id="2959299"/>
    <lineage>
        <taxon>Bacteria</taxon>
        <taxon>Pseudomonadati</taxon>
        <taxon>Pseudomonadota</taxon>
        <taxon>Alphaproteobacteria</taxon>
        <taxon>Acetobacterales</taxon>
        <taxon>Acetobacteraceae</taxon>
        <taxon>Brytella</taxon>
    </lineage>
</organism>
<keyword evidence="2" id="KW-1185">Reference proteome</keyword>
<dbReference type="Proteomes" id="UP001176960">
    <property type="component" value="Unassembled WGS sequence"/>
</dbReference>
<protein>
    <submittedName>
        <fullName evidence="1">DcrB-related protein</fullName>
    </submittedName>
</protein>
<sequence>MKYRLPEADFELPDGYFDQSVTVLSLGPDGSPPLRILITRGLAAEGVSVSDYAESDIASRRRAQEGFDLLWRRDHVLDGRPAVITASRAEEQGDPVAERHAYVLNGRAVLTIAFTTSGEFSAEQMKILHAFNRSFVFRNED</sequence>
<dbReference type="AlphaFoldDB" id="A0AA35XYM5"/>
<accession>A0AA35XYM5</accession>
<dbReference type="RefSeq" id="WP_289843658.1">
    <property type="nucleotide sequence ID" value="NZ_CATKSH010000016.1"/>
</dbReference>
<proteinExistence type="predicted"/>
<dbReference type="SUPFAM" id="SSF55724">
    <property type="entry name" value="Mog1p/PsbP-like"/>
    <property type="match status" value="1"/>
</dbReference>
<comment type="caution">
    <text evidence="1">The sequence shown here is derived from an EMBL/GenBank/DDBJ whole genome shotgun (WGS) entry which is preliminary data.</text>
</comment>
<gene>
    <name evidence="1" type="ORF">LMG32879_002343</name>
</gene>
<dbReference type="InterPro" id="IPR016123">
    <property type="entry name" value="Mog1/PsbP_a/b/a-sand"/>
</dbReference>
<dbReference type="InterPro" id="IPR014894">
    <property type="entry name" value="DcrB/EagT6"/>
</dbReference>
<evidence type="ECO:0000313" key="2">
    <source>
        <dbReference type="Proteomes" id="UP001176960"/>
    </source>
</evidence>
<dbReference type="EMBL" id="CATKSH010000016">
    <property type="protein sequence ID" value="CAI9121496.1"/>
    <property type="molecule type" value="Genomic_DNA"/>
</dbReference>
<reference evidence="1" key="1">
    <citation type="submission" date="2023-03" db="EMBL/GenBank/DDBJ databases">
        <authorList>
            <person name="Cleenwerck I."/>
        </authorList>
    </citation>
    <scope>NUCLEOTIDE SEQUENCE</scope>
    <source>
        <strain evidence="1">LMG 32879</strain>
    </source>
</reference>